<protein>
    <submittedName>
        <fullName evidence="4">Uncharacterized protein conserved in bacteria</fullName>
    </submittedName>
</protein>
<dbReference type="GO" id="GO:0033922">
    <property type="term" value="F:peptidoglycan beta-N-acetylmuramidase activity"/>
    <property type="evidence" value="ECO:0007669"/>
    <property type="project" value="InterPro"/>
</dbReference>
<dbReference type="InterPro" id="IPR048502">
    <property type="entry name" value="NamZ_N"/>
</dbReference>
<dbReference type="Pfam" id="PF07075">
    <property type="entry name" value="NamZ_N"/>
    <property type="match status" value="1"/>
</dbReference>
<feature type="domain" description="Peptidoglycan beta-N-acetylmuramidase NamZ N-terminal" evidence="2">
    <location>
        <begin position="53"/>
        <end position="251"/>
    </location>
</feature>
<keyword evidence="1" id="KW-0732">Signal</keyword>
<evidence type="ECO:0000259" key="2">
    <source>
        <dbReference type="Pfam" id="PF07075"/>
    </source>
</evidence>
<proteinExistence type="predicted"/>
<gene>
    <name evidence="4" type="ORF">NCTC11388_04729</name>
</gene>
<organism evidence="4 5">
    <name type="scientific">Sphingobacterium spiritivorum</name>
    <name type="common">Flavobacterium spiritivorum</name>
    <dbReference type="NCBI Taxonomy" id="258"/>
    <lineage>
        <taxon>Bacteria</taxon>
        <taxon>Pseudomonadati</taxon>
        <taxon>Bacteroidota</taxon>
        <taxon>Sphingobacteriia</taxon>
        <taxon>Sphingobacteriales</taxon>
        <taxon>Sphingobacteriaceae</taxon>
        <taxon>Sphingobacterium</taxon>
    </lineage>
</organism>
<dbReference type="InterPro" id="IPR008302">
    <property type="entry name" value="NamZ"/>
</dbReference>
<dbReference type="AlphaFoldDB" id="A0A380CVD8"/>
<dbReference type="PANTHER" id="PTHR42915">
    <property type="entry name" value="HYPOTHETICAL 460 KDA PROTEIN IN FEUA-SIGW INTERGENIC REGION [PRECURSOR]"/>
    <property type="match status" value="1"/>
</dbReference>
<feature type="signal peptide" evidence="1">
    <location>
        <begin position="1"/>
        <end position="23"/>
    </location>
</feature>
<dbReference type="Gene3D" id="3.40.50.12170">
    <property type="entry name" value="Uncharacterised protein PF07075, DUF1343"/>
    <property type="match status" value="1"/>
</dbReference>
<dbReference type="EMBL" id="UGYW01000002">
    <property type="protein sequence ID" value="SUJ30043.1"/>
    <property type="molecule type" value="Genomic_DNA"/>
</dbReference>
<sequence length="407" mass="45797">MKRIPVFLSVICLFLLCKSEVDAQQKLVYSNDKIKTGAEQTDKYVDYLKGKRVAILGNQSSVIGKTHLVDSLLALKINIVKIFGPEHGFRGNASNGTEVSDEVDTKTGIRIISLYGDRRKPSAKDLADVDLFIFDVQDMGVRFYTNINTLRDIMEACADNGKELMILDRPNPNAYLIDGPILDMKHKSGIGQFPVPIAHGMTIAEFAQMINGEKWMKAKTTCKLKIIPVANYNHSMLYKLPVNPSPNLNTEESILLYPSTCLFEGTKLNHGRGTDYPFTVIGSPVYKGIYSFSFTPVSKKGMSESPLFMNQVCYGLDLRKVDLAKLVASKKLNLDWMKELYRKSPEKSAFFDRSFSTQIGSIETLAGVSDFRKQIESGASDQEIRKSWEPGLTNYKKMRKKYVIYKD</sequence>
<feature type="chain" id="PRO_5016855210" evidence="1">
    <location>
        <begin position="24"/>
        <end position="407"/>
    </location>
</feature>
<dbReference type="Pfam" id="PF20732">
    <property type="entry name" value="NamZ_C"/>
    <property type="match status" value="1"/>
</dbReference>
<reference evidence="4 5" key="1">
    <citation type="submission" date="2018-06" db="EMBL/GenBank/DDBJ databases">
        <authorList>
            <consortium name="Pathogen Informatics"/>
            <person name="Doyle S."/>
        </authorList>
    </citation>
    <scope>NUCLEOTIDE SEQUENCE [LARGE SCALE GENOMIC DNA]</scope>
    <source>
        <strain evidence="4 5">NCTC11388</strain>
    </source>
</reference>
<name>A0A380CVD8_SPHSI</name>
<dbReference type="PANTHER" id="PTHR42915:SF1">
    <property type="entry name" value="PEPTIDOGLYCAN BETA-N-ACETYLMURAMIDASE NAMZ"/>
    <property type="match status" value="1"/>
</dbReference>
<dbReference type="InterPro" id="IPR048503">
    <property type="entry name" value="NamZ_C"/>
</dbReference>
<accession>A0A380CVD8</accession>
<evidence type="ECO:0000313" key="4">
    <source>
        <dbReference type="EMBL" id="SUJ30043.1"/>
    </source>
</evidence>
<dbReference type="Proteomes" id="UP000254893">
    <property type="component" value="Unassembled WGS sequence"/>
</dbReference>
<evidence type="ECO:0000256" key="1">
    <source>
        <dbReference type="SAM" id="SignalP"/>
    </source>
</evidence>
<feature type="domain" description="Peptidoglycan beta-N-acetylmuramidase NamZ C-terminal" evidence="3">
    <location>
        <begin position="255"/>
        <end position="405"/>
    </location>
</feature>
<dbReference type="Gene3D" id="3.90.1150.140">
    <property type="match status" value="1"/>
</dbReference>
<dbReference type="PIRSF" id="PIRSF016719">
    <property type="entry name" value="UCP016719"/>
    <property type="match status" value="1"/>
</dbReference>
<evidence type="ECO:0000313" key="5">
    <source>
        <dbReference type="Proteomes" id="UP000254893"/>
    </source>
</evidence>
<evidence type="ECO:0000259" key="3">
    <source>
        <dbReference type="Pfam" id="PF20732"/>
    </source>
</evidence>
<dbReference type="RefSeq" id="WP_115171844.1">
    <property type="nucleotide sequence ID" value="NZ_UGYW01000002.1"/>
</dbReference>